<keyword evidence="1" id="KW-0812">Transmembrane</keyword>
<keyword evidence="1" id="KW-0472">Membrane</keyword>
<keyword evidence="2" id="KW-0378">Hydrolase</keyword>
<dbReference type="GO" id="GO:0016787">
    <property type="term" value="F:hydrolase activity"/>
    <property type="evidence" value="ECO:0007669"/>
    <property type="project" value="UniProtKB-KW"/>
</dbReference>
<name>A0A0S2ZLH3_9FUSO</name>
<proteinExistence type="predicted"/>
<protein>
    <submittedName>
        <fullName evidence="2">Sucrose-6-phosphate hydrolase</fullName>
    </submittedName>
</protein>
<dbReference type="AlphaFoldDB" id="A0A0S2ZLH3"/>
<dbReference type="EMBL" id="CP013331">
    <property type="protein sequence ID" value="ALQ39671.1"/>
    <property type="molecule type" value="Genomic_DNA"/>
</dbReference>
<sequence>MQTITRIEEDTYIMKNYEFLFKEGYFVVYFMTNLLNIFSMIFSNTSYKYGYVILTFSSLLLFLLKKYVFKKLLFIFKKDKLEIQEIWSNKLIKKTTLNYEDILDLKITEISARDGTSYYIKIITPAVEKSYYYDLFKEDAYKVVKIYNLYKNGDTDV</sequence>
<evidence type="ECO:0000313" key="3">
    <source>
        <dbReference type="Proteomes" id="UP000063275"/>
    </source>
</evidence>
<dbReference type="OrthoDB" id="91433at2"/>
<accession>A0A0S2ZLH3</accession>
<organism evidence="2">
    <name type="scientific">Fusobacterium hwasookii ChDC F174</name>
    <dbReference type="NCBI Taxonomy" id="1307442"/>
    <lineage>
        <taxon>Bacteria</taxon>
        <taxon>Fusobacteriati</taxon>
        <taxon>Fusobacteriota</taxon>
        <taxon>Fusobacteriia</taxon>
        <taxon>Fusobacteriales</taxon>
        <taxon>Fusobacteriaceae</taxon>
        <taxon>Fusobacterium</taxon>
    </lineage>
</organism>
<dbReference type="KEGG" id="fhw:RN87_03770"/>
<dbReference type="RefSeq" id="WP_029493176.1">
    <property type="nucleotide sequence ID" value="NZ_ATKF01000050.1"/>
</dbReference>
<keyword evidence="1" id="KW-1133">Transmembrane helix</keyword>
<gene>
    <name evidence="2" type="ORF">RN87_03770</name>
</gene>
<reference evidence="2 3" key="1">
    <citation type="submission" date="2015-11" db="EMBL/GenBank/DDBJ databases">
        <authorList>
            <person name="Zhang Y."/>
            <person name="Guo Z."/>
        </authorList>
    </citation>
    <scope>NUCLEOTIDE SEQUENCE [LARGE SCALE GENOMIC DNA]</scope>
    <source>
        <strain evidence="2 3">ChDC F174</strain>
    </source>
</reference>
<feature type="transmembrane region" description="Helical" evidence="1">
    <location>
        <begin position="49"/>
        <end position="68"/>
    </location>
</feature>
<feature type="transmembrane region" description="Helical" evidence="1">
    <location>
        <begin position="24"/>
        <end position="43"/>
    </location>
</feature>
<dbReference type="Proteomes" id="UP000063275">
    <property type="component" value="Chromosome"/>
</dbReference>
<evidence type="ECO:0000256" key="1">
    <source>
        <dbReference type="SAM" id="Phobius"/>
    </source>
</evidence>
<evidence type="ECO:0000313" key="2">
    <source>
        <dbReference type="EMBL" id="ALQ39671.1"/>
    </source>
</evidence>